<gene>
    <name evidence="2" type="ORF">PENSTE_c011G03272</name>
</gene>
<dbReference type="Proteomes" id="UP000191285">
    <property type="component" value="Unassembled WGS sequence"/>
</dbReference>
<proteinExistence type="predicted"/>
<comment type="caution">
    <text evidence="2">The sequence shown here is derived from an EMBL/GenBank/DDBJ whole genome shotgun (WGS) entry which is preliminary data.</text>
</comment>
<evidence type="ECO:0000313" key="2">
    <source>
        <dbReference type="EMBL" id="OQE21802.1"/>
    </source>
</evidence>
<dbReference type="AlphaFoldDB" id="A0A1V6T663"/>
<feature type="signal peptide" evidence="1">
    <location>
        <begin position="1"/>
        <end position="18"/>
    </location>
</feature>
<name>A0A1V6T663_9EURO</name>
<dbReference type="EMBL" id="MLKD01000011">
    <property type="protein sequence ID" value="OQE21802.1"/>
    <property type="molecule type" value="Genomic_DNA"/>
</dbReference>
<accession>A0A1V6T663</accession>
<reference evidence="3" key="1">
    <citation type="journal article" date="2017" name="Nat. Microbiol.">
        <title>Global analysis of biosynthetic gene clusters reveals vast potential of secondary metabolite production in Penicillium species.</title>
        <authorList>
            <person name="Nielsen J.C."/>
            <person name="Grijseels S."/>
            <person name="Prigent S."/>
            <person name="Ji B."/>
            <person name="Dainat J."/>
            <person name="Nielsen K.F."/>
            <person name="Frisvad J.C."/>
            <person name="Workman M."/>
            <person name="Nielsen J."/>
        </authorList>
    </citation>
    <scope>NUCLEOTIDE SEQUENCE [LARGE SCALE GENOMIC DNA]</scope>
    <source>
        <strain evidence="3">IBT 24891</strain>
    </source>
</reference>
<organism evidence="2 3">
    <name type="scientific">Penicillium steckii</name>
    <dbReference type="NCBI Taxonomy" id="303698"/>
    <lineage>
        <taxon>Eukaryota</taxon>
        <taxon>Fungi</taxon>
        <taxon>Dikarya</taxon>
        <taxon>Ascomycota</taxon>
        <taxon>Pezizomycotina</taxon>
        <taxon>Eurotiomycetes</taxon>
        <taxon>Eurotiomycetidae</taxon>
        <taxon>Eurotiales</taxon>
        <taxon>Aspergillaceae</taxon>
        <taxon>Penicillium</taxon>
    </lineage>
</organism>
<feature type="chain" id="PRO_5012483785" evidence="1">
    <location>
        <begin position="19"/>
        <end position="45"/>
    </location>
</feature>
<keyword evidence="3" id="KW-1185">Reference proteome</keyword>
<protein>
    <submittedName>
        <fullName evidence="2">Uncharacterized protein</fullName>
    </submittedName>
</protein>
<evidence type="ECO:0000256" key="1">
    <source>
        <dbReference type="SAM" id="SignalP"/>
    </source>
</evidence>
<evidence type="ECO:0000313" key="3">
    <source>
        <dbReference type="Proteomes" id="UP000191285"/>
    </source>
</evidence>
<sequence>MKGSGILSLFFFVAFAAAGTMMDHDFESGSQLEKKEAVSNTRSDD</sequence>
<keyword evidence="1" id="KW-0732">Signal</keyword>